<evidence type="ECO:0000256" key="7">
    <source>
        <dbReference type="ARBA" id="ARBA00022840"/>
    </source>
</evidence>
<evidence type="ECO:0000256" key="6">
    <source>
        <dbReference type="ARBA" id="ARBA00022741"/>
    </source>
</evidence>
<dbReference type="InterPro" id="IPR051535">
    <property type="entry name" value="Siderophore_ABC-ATPase"/>
</dbReference>
<evidence type="ECO:0000256" key="4">
    <source>
        <dbReference type="ARBA" id="ARBA00022475"/>
    </source>
</evidence>
<name>A0A1R0FA58_9HYPH</name>
<accession>A0A1R0FA58</accession>
<keyword evidence="6" id="KW-0547">Nucleotide-binding</keyword>
<keyword evidence="10" id="KW-0472">Membrane</keyword>
<evidence type="ECO:0000256" key="10">
    <source>
        <dbReference type="ARBA" id="ARBA00023136"/>
    </source>
</evidence>
<keyword evidence="3" id="KW-0813">Transport</keyword>
<dbReference type="InterPro" id="IPR003593">
    <property type="entry name" value="AAA+_ATPase"/>
</dbReference>
<dbReference type="PANTHER" id="PTHR42771:SF3">
    <property type="entry name" value="PETROBACTIN IMPORT ATP-BINDING PROTEIN YCLP"/>
    <property type="match status" value="1"/>
</dbReference>
<keyword evidence="13" id="KW-1185">Reference proteome</keyword>
<dbReference type="GO" id="GO:0006826">
    <property type="term" value="P:iron ion transport"/>
    <property type="evidence" value="ECO:0007669"/>
    <property type="project" value="UniProtKB-KW"/>
</dbReference>
<dbReference type="PANTHER" id="PTHR42771">
    <property type="entry name" value="IRON(3+)-HYDROXAMATE IMPORT ATP-BINDING PROTEIN FHUC"/>
    <property type="match status" value="1"/>
</dbReference>
<dbReference type="RefSeq" id="WP_075868999.1">
    <property type="nucleotide sequence ID" value="NZ_CALYQA010000006.1"/>
</dbReference>
<keyword evidence="5" id="KW-0410">Iron transport</keyword>
<dbReference type="PROSITE" id="PS50893">
    <property type="entry name" value="ABC_TRANSPORTER_2"/>
    <property type="match status" value="1"/>
</dbReference>
<evidence type="ECO:0000256" key="5">
    <source>
        <dbReference type="ARBA" id="ARBA00022496"/>
    </source>
</evidence>
<proteinExistence type="inferred from homology"/>
<evidence type="ECO:0000313" key="13">
    <source>
        <dbReference type="Proteomes" id="UP000187344"/>
    </source>
</evidence>
<dbReference type="Pfam" id="PF00005">
    <property type="entry name" value="ABC_tran"/>
    <property type="match status" value="1"/>
</dbReference>
<dbReference type="InterPro" id="IPR017871">
    <property type="entry name" value="ABC_transporter-like_CS"/>
</dbReference>
<dbReference type="CDD" id="cd03214">
    <property type="entry name" value="ABC_Iron-Siderophores_B12_Hemin"/>
    <property type="match status" value="1"/>
</dbReference>
<keyword evidence="7 12" id="KW-0067">ATP-binding</keyword>
<keyword evidence="12" id="KW-0378">Hydrolase</keyword>
<evidence type="ECO:0000313" key="12">
    <source>
        <dbReference type="EMBL" id="OLY43840.1"/>
    </source>
</evidence>
<dbReference type="GeneID" id="92992039"/>
<dbReference type="AlphaFoldDB" id="A0A1R0FA58"/>
<evidence type="ECO:0000256" key="9">
    <source>
        <dbReference type="ARBA" id="ARBA00023065"/>
    </source>
</evidence>
<dbReference type="Proteomes" id="UP000187344">
    <property type="component" value="Unassembled WGS sequence"/>
</dbReference>
<gene>
    <name evidence="12" type="ORF">PEB0149_012780</name>
</gene>
<comment type="caution">
    <text evidence="12">The sequence shown here is derived from an EMBL/GenBank/DDBJ whole genome shotgun (WGS) entry which is preliminary data.</text>
</comment>
<sequence length="252" mass="28141">MIEISHVSKSYDDNSIIEDLSLQIPKGGMVSIIGPNGAGKSTLLTMISRLLPITKGRITVDGIDVTKAKGADFAKRLSILRQENTLTARITVEDLVSFGRYPYSHGVLTKEDKTFVDNAISYLGLDPYRKRFLDELSGGQRQRAFVAMVISQNTDYILLDEPLNNLDMRHAVSMMKRLRNAADELGKTIIMVMHDLNFASCYSDLIIALKEGKLVYSGAPENVMKDEILSAIYDIDIKVKDIDGQKIAVYYR</sequence>
<dbReference type="SMART" id="SM00382">
    <property type="entry name" value="AAA"/>
    <property type="match status" value="1"/>
</dbReference>
<dbReference type="InterPro" id="IPR027417">
    <property type="entry name" value="P-loop_NTPase"/>
</dbReference>
<evidence type="ECO:0000256" key="3">
    <source>
        <dbReference type="ARBA" id="ARBA00022448"/>
    </source>
</evidence>
<dbReference type="GO" id="GO:0016887">
    <property type="term" value="F:ATP hydrolysis activity"/>
    <property type="evidence" value="ECO:0007669"/>
    <property type="project" value="InterPro"/>
</dbReference>
<protein>
    <submittedName>
        <fullName evidence="12">Iron complex transport system ATP-binding protein</fullName>
        <ecNumber evidence="12">3.6.3.34</ecNumber>
    </submittedName>
</protein>
<comment type="similarity">
    <text evidence="2">Belongs to the ABC transporter superfamily.</text>
</comment>
<dbReference type="InterPro" id="IPR003439">
    <property type="entry name" value="ABC_transporter-like_ATP-bd"/>
</dbReference>
<evidence type="ECO:0000256" key="2">
    <source>
        <dbReference type="ARBA" id="ARBA00005417"/>
    </source>
</evidence>
<dbReference type="Gene3D" id="3.40.50.300">
    <property type="entry name" value="P-loop containing nucleotide triphosphate hydrolases"/>
    <property type="match status" value="1"/>
</dbReference>
<keyword evidence="4" id="KW-1003">Cell membrane</keyword>
<evidence type="ECO:0000256" key="1">
    <source>
        <dbReference type="ARBA" id="ARBA00004202"/>
    </source>
</evidence>
<dbReference type="OrthoDB" id="9805601at2"/>
<dbReference type="FunFam" id="3.40.50.300:FF:000134">
    <property type="entry name" value="Iron-enterobactin ABC transporter ATP-binding protein"/>
    <property type="match status" value="1"/>
</dbReference>
<reference evidence="12 13" key="1">
    <citation type="submission" date="2016-12" db="EMBL/GenBank/DDBJ databases">
        <title>Comparative genomics of Bartonella apis.</title>
        <authorList>
            <person name="Engel P."/>
        </authorList>
    </citation>
    <scope>NUCLEOTIDE SEQUENCE [LARGE SCALE GENOMIC DNA]</scope>
    <source>
        <strain evidence="12 13">PEB0149</strain>
    </source>
</reference>
<comment type="subcellular location">
    <subcellularLocation>
        <location evidence="1">Cell membrane</location>
        <topology evidence="1">Peripheral membrane protein</topology>
    </subcellularLocation>
</comment>
<keyword evidence="9" id="KW-0406">Ion transport</keyword>
<evidence type="ECO:0000256" key="8">
    <source>
        <dbReference type="ARBA" id="ARBA00023004"/>
    </source>
</evidence>
<dbReference type="PROSITE" id="PS00211">
    <property type="entry name" value="ABC_TRANSPORTER_1"/>
    <property type="match status" value="1"/>
</dbReference>
<dbReference type="EC" id="3.6.3.34" evidence="12"/>
<dbReference type="SUPFAM" id="SSF52540">
    <property type="entry name" value="P-loop containing nucleoside triphosphate hydrolases"/>
    <property type="match status" value="1"/>
</dbReference>
<organism evidence="12 13">
    <name type="scientific">Bartonella apis</name>
    <dbReference type="NCBI Taxonomy" id="1686310"/>
    <lineage>
        <taxon>Bacteria</taxon>
        <taxon>Pseudomonadati</taxon>
        <taxon>Pseudomonadota</taxon>
        <taxon>Alphaproteobacteria</taxon>
        <taxon>Hyphomicrobiales</taxon>
        <taxon>Bartonellaceae</taxon>
        <taxon>Bartonella</taxon>
    </lineage>
</organism>
<dbReference type="EMBL" id="LXYT01000001">
    <property type="protein sequence ID" value="OLY43840.1"/>
    <property type="molecule type" value="Genomic_DNA"/>
</dbReference>
<dbReference type="GO" id="GO:0005886">
    <property type="term" value="C:plasma membrane"/>
    <property type="evidence" value="ECO:0007669"/>
    <property type="project" value="UniProtKB-SubCell"/>
</dbReference>
<dbReference type="GO" id="GO:0005524">
    <property type="term" value="F:ATP binding"/>
    <property type="evidence" value="ECO:0007669"/>
    <property type="project" value="UniProtKB-KW"/>
</dbReference>
<keyword evidence="8" id="KW-0408">Iron</keyword>
<feature type="domain" description="ABC transporter" evidence="11">
    <location>
        <begin position="2"/>
        <end position="236"/>
    </location>
</feature>
<evidence type="ECO:0000259" key="11">
    <source>
        <dbReference type="PROSITE" id="PS50893"/>
    </source>
</evidence>